<dbReference type="AlphaFoldDB" id="W7J4E1"/>
<sequence>MDHAAFAESARAGAAAWDAGAGLPAEVVRSVADAGFLAADLPVEHGGRGWSATEVGELCASLGGVCSALRALVTVQGMVAAAVLRWGDRGQRAAWLPALAGGDRLAAFAATETGAGTDLSAVDTEISATPGGLRVRGRKVWVTFGQSADVFLVLARSGGGLRTALVEADRPGVTVEPVTGQLGMRAARIANVRFDDVTIPAANAIAPPGYGLSHVAGTALDHGRFTVAWGCVGIAESCLDHTATHVGTRTQGGARLADHDAVRALLGRCLAEARAARAVCAHAAALRERGEPAAIAETVLAKYTASRAATAVSEHAVRLHGSAGIAPDSTVGRLHRDAVVMRIIEGPDEVAERHLGDHALRRRR</sequence>
<comment type="cofactor">
    <cofactor evidence="1 6">
        <name>FAD</name>
        <dbReference type="ChEBI" id="CHEBI:57692"/>
    </cofactor>
</comment>
<dbReference type="STRING" id="909613.UO65_0797"/>
<keyword evidence="5 6" id="KW-0560">Oxidoreductase</keyword>
<evidence type="ECO:0000256" key="4">
    <source>
        <dbReference type="ARBA" id="ARBA00022827"/>
    </source>
</evidence>
<proteinExistence type="inferred from homology"/>
<dbReference type="Gene3D" id="1.10.540.10">
    <property type="entry name" value="Acyl-CoA dehydrogenase/oxidase, N-terminal domain"/>
    <property type="match status" value="1"/>
</dbReference>
<dbReference type="Pfam" id="PF00441">
    <property type="entry name" value="Acyl-CoA_dh_1"/>
    <property type="match status" value="1"/>
</dbReference>
<evidence type="ECO:0000256" key="1">
    <source>
        <dbReference type="ARBA" id="ARBA00001974"/>
    </source>
</evidence>
<evidence type="ECO:0000259" key="9">
    <source>
        <dbReference type="Pfam" id="PF02771"/>
    </source>
</evidence>
<dbReference type="InterPro" id="IPR037069">
    <property type="entry name" value="AcylCoA_DH/ox_N_sf"/>
</dbReference>
<evidence type="ECO:0000259" key="7">
    <source>
        <dbReference type="Pfam" id="PF00441"/>
    </source>
</evidence>
<protein>
    <submittedName>
        <fullName evidence="10">Butyryl-CoA dehydrogenase</fullName>
        <ecNumber evidence="10">1.3.8.1</ecNumber>
    </submittedName>
</protein>
<comment type="caution">
    <text evidence="10">The sequence shown here is derived from an EMBL/GenBank/DDBJ whole genome shotgun (WGS) entry which is preliminary data.</text>
</comment>
<dbReference type="EMBL" id="AYXG01000029">
    <property type="protein sequence ID" value="EWC63882.1"/>
    <property type="molecule type" value="Genomic_DNA"/>
</dbReference>
<evidence type="ECO:0000313" key="11">
    <source>
        <dbReference type="Proteomes" id="UP000019277"/>
    </source>
</evidence>
<dbReference type="InterPro" id="IPR006091">
    <property type="entry name" value="Acyl-CoA_Oxase/DH_mid-dom"/>
</dbReference>
<evidence type="ECO:0000256" key="6">
    <source>
        <dbReference type="RuleBase" id="RU362125"/>
    </source>
</evidence>
<dbReference type="PIRSF" id="PIRSF016578">
    <property type="entry name" value="HsaA"/>
    <property type="match status" value="1"/>
</dbReference>
<dbReference type="InterPro" id="IPR036250">
    <property type="entry name" value="AcylCo_DH-like_C"/>
</dbReference>
<dbReference type="Pfam" id="PF02770">
    <property type="entry name" value="Acyl-CoA_dh_M"/>
    <property type="match status" value="1"/>
</dbReference>
<dbReference type="PANTHER" id="PTHR43884:SF20">
    <property type="entry name" value="ACYL-COA DEHYDROGENASE FADE28"/>
    <property type="match status" value="1"/>
</dbReference>
<feature type="domain" description="Acyl-CoA dehydrogenase/oxidase N-terminal" evidence="9">
    <location>
        <begin position="7"/>
        <end position="103"/>
    </location>
</feature>
<reference evidence="10 11" key="1">
    <citation type="journal article" date="2014" name="Genome Announc.">
        <title>Draft Genome Sequence of the Antitrypanosomally Active Sponge-Associated Bacterium Actinokineospora sp. Strain EG49.</title>
        <authorList>
            <person name="Harjes J."/>
            <person name="Ryu T."/>
            <person name="Abdelmohsen U.R."/>
            <person name="Moitinho-Silva L."/>
            <person name="Horn H."/>
            <person name="Ravasi T."/>
            <person name="Hentschel U."/>
        </authorList>
    </citation>
    <scope>NUCLEOTIDE SEQUENCE [LARGE SCALE GENOMIC DNA]</scope>
    <source>
        <strain evidence="10 11">EG49</strain>
    </source>
</reference>
<feature type="domain" description="Acyl-CoA oxidase/dehydrogenase middle" evidence="8">
    <location>
        <begin position="107"/>
        <end position="197"/>
    </location>
</feature>
<dbReference type="Pfam" id="PF02771">
    <property type="entry name" value="Acyl-CoA_dh_N"/>
    <property type="match status" value="1"/>
</dbReference>
<dbReference type="GO" id="GO:0050660">
    <property type="term" value="F:flavin adenine dinucleotide binding"/>
    <property type="evidence" value="ECO:0007669"/>
    <property type="project" value="InterPro"/>
</dbReference>
<keyword evidence="4 6" id="KW-0274">FAD</keyword>
<accession>W7J4E1</accession>
<evidence type="ECO:0000259" key="8">
    <source>
        <dbReference type="Pfam" id="PF02770"/>
    </source>
</evidence>
<dbReference type="OrthoDB" id="9802447at2"/>
<dbReference type="RefSeq" id="WP_035278794.1">
    <property type="nucleotide sequence ID" value="NZ_AYXG01000029.1"/>
</dbReference>
<evidence type="ECO:0000256" key="5">
    <source>
        <dbReference type="ARBA" id="ARBA00023002"/>
    </source>
</evidence>
<dbReference type="PANTHER" id="PTHR43884">
    <property type="entry name" value="ACYL-COA DEHYDROGENASE"/>
    <property type="match status" value="1"/>
</dbReference>
<feature type="domain" description="Acyl-CoA dehydrogenase/oxidase C-terminal" evidence="7">
    <location>
        <begin position="214"/>
        <end position="358"/>
    </location>
</feature>
<gene>
    <name evidence="10" type="ORF">UO65_0797</name>
</gene>
<evidence type="ECO:0000313" key="10">
    <source>
        <dbReference type="EMBL" id="EWC63882.1"/>
    </source>
</evidence>
<dbReference type="EC" id="1.3.8.1" evidence="10"/>
<dbReference type="eggNOG" id="COG1960">
    <property type="taxonomic scope" value="Bacteria"/>
</dbReference>
<keyword evidence="3 6" id="KW-0285">Flavoprotein</keyword>
<dbReference type="SUPFAM" id="SSF47203">
    <property type="entry name" value="Acyl-CoA dehydrogenase C-terminal domain-like"/>
    <property type="match status" value="1"/>
</dbReference>
<dbReference type="InterPro" id="IPR046373">
    <property type="entry name" value="Acyl-CoA_Oxase/DH_mid-dom_sf"/>
</dbReference>
<dbReference type="Gene3D" id="2.40.110.10">
    <property type="entry name" value="Butyryl-CoA Dehydrogenase, subunit A, domain 2"/>
    <property type="match status" value="1"/>
</dbReference>
<dbReference type="InterPro" id="IPR009100">
    <property type="entry name" value="AcylCoA_DH/oxidase_NM_dom_sf"/>
</dbReference>
<evidence type="ECO:0000256" key="2">
    <source>
        <dbReference type="ARBA" id="ARBA00009347"/>
    </source>
</evidence>
<dbReference type="CDD" id="cd00567">
    <property type="entry name" value="ACAD"/>
    <property type="match status" value="1"/>
</dbReference>
<evidence type="ECO:0000256" key="3">
    <source>
        <dbReference type="ARBA" id="ARBA00022630"/>
    </source>
</evidence>
<comment type="similarity">
    <text evidence="2 6">Belongs to the acyl-CoA dehydrogenase family.</text>
</comment>
<dbReference type="GO" id="GO:0016937">
    <property type="term" value="F:short-chain fatty acyl-CoA dehydrogenase activity"/>
    <property type="evidence" value="ECO:0007669"/>
    <property type="project" value="UniProtKB-EC"/>
</dbReference>
<dbReference type="PATRIC" id="fig|909613.9.peg.816"/>
<keyword evidence="11" id="KW-1185">Reference proteome</keyword>
<dbReference type="Gene3D" id="1.20.140.10">
    <property type="entry name" value="Butyryl-CoA Dehydrogenase, subunit A, domain 3"/>
    <property type="match status" value="1"/>
</dbReference>
<dbReference type="Proteomes" id="UP000019277">
    <property type="component" value="Unassembled WGS sequence"/>
</dbReference>
<organism evidence="10 11">
    <name type="scientific">Actinokineospora spheciospongiae</name>
    <dbReference type="NCBI Taxonomy" id="909613"/>
    <lineage>
        <taxon>Bacteria</taxon>
        <taxon>Bacillati</taxon>
        <taxon>Actinomycetota</taxon>
        <taxon>Actinomycetes</taxon>
        <taxon>Pseudonocardiales</taxon>
        <taxon>Pseudonocardiaceae</taxon>
        <taxon>Actinokineospora</taxon>
    </lineage>
</organism>
<dbReference type="SUPFAM" id="SSF56645">
    <property type="entry name" value="Acyl-CoA dehydrogenase NM domain-like"/>
    <property type="match status" value="1"/>
</dbReference>
<dbReference type="InterPro" id="IPR013786">
    <property type="entry name" value="AcylCoA_DH/ox_N"/>
</dbReference>
<name>W7J4E1_9PSEU</name>
<dbReference type="InterPro" id="IPR009075">
    <property type="entry name" value="AcylCo_DH/oxidase_C"/>
</dbReference>